<accession>A0A7K1KR50</accession>
<organism evidence="1 2">
    <name type="scientific">Pseudodesulfovibrio alkaliphilus</name>
    <dbReference type="NCBI Taxonomy" id="2661613"/>
    <lineage>
        <taxon>Bacteria</taxon>
        <taxon>Pseudomonadati</taxon>
        <taxon>Thermodesulfobacteriota</taxon>
        <taxon>Desulfovibrionia</taxon>
        <taxon>Desulfovibrionales</taxon>
        <taxon>Desulfovibrionaceae</taxon>
    </lineage>
</organism>
<dbReference type="Gene3D" id="1.10.1220.10">
    <property type="entry name" value="Met repressor-like"/>
    <property type="match status" value="1"/>
</dbReference>
<keyword evidence="2" id="KW-1185">Reference proteome</keyword>
<dbReference type="InterPro" id="IPR046257">
    <property type="entry name" value="DUF6290"/>
</dbReference>
<dbReference type="AlphaFoldDB" id="A0A7K1KR50"/>
<evidence type="ECO:0000313" key="2">
    <source>
        <dbReference type="Proteomes" id="UP000461162"/>
    </source>
</evidence>
<gene>
    <name evidence="1" type="ORF">GKC30_13110</name>
</gene>
<reference evidence="1 2" key="1">
    <citation type="submission" date="2019-11" db="EMBL/GenBank/DDBJ databases">
        <title>Pseudodesulfovibrio alkaliphilus, sp. nov., an alkaliphilic sulfate-reducing bacteria from mud volcano of Taman peninsula, Russia.</title>
        <authorList>
            <person name="Frolova A."/>
            <person name="Merkel A.Y."/>
            <person name="Slobodkin A.I."/>
        </authorList>
    </citation>
    <scope>NUCLEOTIDE SEQUENCE [LARGE SCALE GENOMIC DNA]</scope>
    <source>
        <strain evidence="1 2">F-1</strain>
    </source>
</reference>
<proteinExistence type="predicted"/>
<dbReference type="CDD" id="cd22233">
    <property type="entry name" value="RHH_CopAso-like"/>
    <property type="match status" value="1"/>
</dbReference>
<dbReference type="SUPFAM" id="SSF47598">
    <property type="entry name" value="Ribbon-helix-helix"/>
    <property type="match status" value="1"/>
</dbReference>
<evidence type="ECO:0000313" key="1">
    <source>
        <dbReference type="EMBL" id="MUM78576.1"/>
    </source>
</evidence>
<comment type="caution">
    <text evidence="1">The sequence shown here is derived from an EMBL/GenBank/DDBJ whole genome shotgun (WGS) entry which is preliminary data.</text>
</comment>
<dbReference type="Proteomes" id="UP000461162">
    <property type="component" value="Unassembled WGS sequence"/>
</dbReference>
<dbReference type="InterPro" id="IPR013321">
    <property type="entry name" value="Arc_rbn_hlx_hlx"/>
</dbReference>
<sequence>MPISIRLPEETENRLNALAEATGRTKAFYIREAIQEHLENLEDIYLAEQRLADIKAGKSRTYSIDEVEARLELAD</sequence>
<dbReference type="GO" id="GO:0006355">
    <property type="term" value="P:regulation of DNA-templated transcription"/>
    <property type="evidence" value="ECO:0007669"/>
    <property type="project" value="InterPro"/>
</dbReference>
<name>A0A7K1KR50_9BACT</name>
<dbReference type="RefSeq" id="WP_155935420.1">
    <property type="nucleotide sequence ID" value="NZ_WODC01000009.1"/>
</dbReference>
<dbReference type="InterPro" id="IPR010985">
    <property type="entry name" value="Ribbon_hlx_hlx"/>
</dbReference>
<dbReference type="EMBL" id="WODC01000009">
    <property type="protein sequence ID" value="MUM78576.1"/>
    <property type="molecule type" value="Genomic_DNA"/>
</dbReference>
<protein>
    <submittedName>
        <fullName evidence="1">TraY domain-containing protein</fullName>
    </submittedName>
</protein>
<dbReference type="Pfam" id="PF19807">
    <property type="entry name" value="DUF6290"/>
    <property type="match status" value="1"/>
</dbReference>